<feature type="repeat" description="PPR" evidence="2">
    <location>
        <begin position="753"/>
        <end position="787"/>
    </location>
</feature>
<evidence type="ECO:0000256" key="1">
    <source>
        <dbReference type="ARBA" id="ARBA00022737"/>
    </source>
</evidence>
<dbReference type="PANTHER" id="PTHR47932:SF63">
    <property type="entry name" value="OS08G0290000 PROTEIN"/>
    <property type="match status" value="1"/>
</dbReference>
<organism evidence="3 4">
    <name type="scientific">Canna indica</name>
    <name type="common">Indian-shot</name>
    <dbReference type="NCBI Taxonomy" id="4628"/>
    <lineage>
        <taxon>Eukaryota</taxon>
        <taxon>Viridiplantae</taxon>
        <taxon>Streptophyta</taxon>
        <taxon>Embryophyta</taxon>
        <taxon>Tracheophyta</taxon>
        <taxon>Spermatophyta</taxon>
        <taxon>Magnoliopsida</taxon>
        <taxon>Liliopsida</taxon>
        <taxon>Zingiberales</taxon>
        <taxon>Cannaceae</taxon>
        <taxon>Canna</taxon>
    </lineage>
</organism>
<evidence type="ECO:0000313" key="4">
    <source>
        <dbReference type="Proteomes" id="UP001327560"/>
    </source>
</evidence>
<dbReference type="EMBL" id="CP136890">
    <property type="protein sequence ID" value="WOK95350.1"/>
    <property type="molecule type" value="Genomic_DNA"/>
</dbReference>
<proteinExistence type="predicted"/>
<feature type="repeat" description="PPR" evidence="2">
    <location>
        <begin position="718"/>
        <end position="752"/>
    </location>
</feature>
<evidence type="ECO:0008006" key="5">
    <source>
        <dbReference type="Google" id="ProtNLM"/>
    </source>
</evidence>
<feature type="repeat" description="PPR" evidence="2">
    <location>
        <begin position="406"/>
        <end position="440"/>
    </location>
</feature>
<feature type="repeat" description="PPR" evidence="2">
    <location>
        <begin position="236"/>
        <end position="270"/>
    </location>
</feature>
<feature type="repeat" description="PPR" evidence="2">
    <location>
        <begin position="788"/>
        <end position="822"/>
    </location>
</feature>
<feature type="repeat" description="PPR" evidence="2">
    <location>
        <begin position="341"/>
        <end position="375"/>
    </location>
</feature>
<sequence>MLELSAPQNQIKAGVATPSIRSFDLLLSFVLGKARKPSLVLGLFSQITSNSVPIRSCTHSLVSRALLQSRRFQEARRFISRASLDFGFAPRNSLFDALIRGLCVAERNPDEALSVIQECVRDLGICPSLVAVRSVVLAFCSEGRMDRAVEVLEAVADKKDRISIDNFVCSSIISGFSRIGAPTLGLEFYERARKVEGFHPNLVTSTTVVDALCREGRFDEACDLIRKMEDEGVVLDAVLYTCLIDGYLKRGDLMEGLRKHKYMTEKGIFPDLISYTSTIDGLCKEGSVEKVIGFLDVMEKKGIKANLVTYTTVIRGFCRRNKLEEAFHVLKRVEDSGFVADEFVYSILIDGLCSKGDLAGVFNLLEEMERKEIKVGAVTYNTVINSLCKAGLVSKADEFSKGYTGDNFTYAILLHGYLKELDVARLLEVKRRLDESGISPDIVTCNVLIKALFMAGMFEDACKLFNELPKMGLTANSITYNSMINEFCKVGFIEKALLLFDQYQRGSSFTSASTHSCMIKGLCKHNMTEEAIKVFEDLTEKNLLPDPTTYRILLRALYREADGEGLLNFFHKMENIEPKLLSLMCNDAVVLLCTKGCFTVALNVYMLLRMKYLSVTSKSYYVLLKGLLLTGDKQISEIVLSEFIKAYGTFVPQMTNAMFLYLSKKNVEKAIYFLNVKSKRITSICALTMVINALKKEGRVEDACKFLLQSEENGSPVDVIVYSSVVNGLCKSGYLEKALDLCASMKKKGVHPNIVIYNSVINGLCEQGCLTEAFRIFDSLEKHSVPPTVVTYSTLIGALSREGFLDAANQLFRRMIVNGIIPNTRVYNNLINGYCSFGLVEEAINLFSDMEKSSLNPDAFTFAAIINGFCRRGDVEGGLVFFTKCRTEGKFPDFLGFMNLTKGLFAKGRMEEARSILRDMLKCAEIVNMINSAGGELDVESLDSLLSLACEQGRIEEVILVLDEIAYISFSSARSNNRGMFMKLKEMHDSGVLDIKSDKTDGQIGCHPLAAEVHGKLYSRSERKFSVPDTISAKHEFSEESNEDGDEDIHEYLTGKPLGYDFATYYSIISWLCRRGDLHKANNAVRAMLQNSEKVFSQSLTTL</sequence>
<dbReference type="PANTHER" id="PTHR47932">
    <property type="entry name" value="ATPASE EXPRESSION PROTEIN 3"/>
    <property type="match status" value="1"/>
</dbReference>
<feature type="repeat" description="PPR" evidence="2">
    <location>
        <begin position="201"/>
        <end position="235"/>
    </location>
</feature>
<feature type="repeat" description="PPR" evidence="2">
    <location>
        <begin position="823"/>
        <end position="857"/>
    </location>
</feature>
<gene>
    <name evidence="3" type="ORF">Cni_G04057</name>
</gene>
<dbReference type="InterPro" id="IPR002885">
    <property type="entry name" value="PPR_rpt"/>
</dbReference>
<dbReference type="NCBIfam" id="TIGR00756">
    <property type="entry name" value="PPR"/>
    <property type="match status" value="13"/>
</dbReference>
<keyword evidence="4" id="KW-1185">Reference proteome</keyword>
<feature type="repeat" description="PPR" evidence="2">
    <location>
        <begin position="306"/>
        <end position="340"/>
    </location>
</feature>
<evidence type="ECO:0000256" key="2">
    <source>
        <dbReference type="PROSITE-ProRule" id="PRU00708"/>
    </source>
</evidence>
<feature type="repeat" description="PPR" evidence="2">
    <location>
        <begin position="271"/>
        <end position="305"/>
    </location>
</feature>
<dbReference type="Gene3D" id="1.25.40.10">
    <property type="entry name" value="Tetratricopeptide repeat domain"/>
    <property type="match status" value="9"/>
</dbReference>
<dbReference type="Pfam" id="PF01535">
    <property type="entry name" value="PPR"/>
    <property type="match status" value="5"/>
</dbReference>
<feature type="repeat" description="PPR" evidence="2">
    <location>
        <begin position="511"/>
        <end position="545"/>
    </location>
</feature>
<dbReference type="PROSITE" id="PS51375">
    <property type="entry name" value="PPR"/>
    <property type="match status" value="14"/>
</dbReference>
<dbReference type="Pfam" id="PF12854">
    <property type="entry name" value="PPR_1"/>
    <property type="match status" value="1"/>
</dbReference>
<feature type="repeat" description="PPR" evidence="2">
    <location>
        <begin position="441"/>
        <end position="475"/>
    </location>
</feature>
<feature type="repeat" description="PPR" evidence="2">
    <location>
        <begin position="476"/>
        <end position="506"/>
    </location>
</feature>
<dbReference type="Proteomes" id="UP001327560">
    <property type="component" value="Chromosome 1"/>
</dbReference>
<accession>A0AAQ3Q3M2</accession>
<name>A0AAQ3Q3M2_9LILI</name>
<keyword evidence="1" id="KW-0677">Repeat</keyword>
<feature type="repeat" description="PPR" evidence="2">
    <location>
        <begin position="858"/>
        <end position="892"/>
    </location>
</feature>
<dbReference type="InterPro" id="IPR011990">
    <property type="entry name" value="TPR-like_helical_dom_sf"/>
</dbReference>
<dbReference type="Pfam" id="PF13041">
    <property type="entry name" value="PPR_2"/>
    <property type="match status" value="6"/>
</dbReference>
<dbReference type="AlphaFoldDB" id="A0AAQ3Q3M2"/>
<protein>
    <recommendedName>
        <fullName evidence="5">Pentatricopeptide repeat-containing protein</fullName>
    </recommendedName>
</protein>
<reference evidence="3 4" key="1">
    <citation type="submission" date="2023-10" db="EMBL/GenBank/DDBJ databases">
        <title>Chromosome-scale genome assembly provides insights into flower coloration mechanisms of Canna indica.</title>
        <authorList>
            <person name="Li C."/>
        </authorList>
    </citation>
    <scope>NUCLEOTIDE SEQUENCE [LARGE SCALE GENOMIC DNA]</scope>
    <source>
        <tissue evidence="3">Flower</tissue>
    </source>
</reference>
<dbReference type="GO" id="GO:0003729">
    <property type="term" value="F:mRNA binding"/>
    <property type="evidence" value="ECO:0007669"/>
    <property type="project" value="TreeGrafter"/>
</dbReference>
<evidence type="ECO:0000313" key="3">
    <source>
        <dbReference type="EMBL" id="WOK95350.1"/>
    </source>
</evidence>